<sequence length="387" mass="37687">MTTRSAAAAWSTLALPLAALTALAALFAAGPAAPTALFAAGPAAATSAPSLAAASAPAVGPDVAVSQAGNYPTQPNSYGNFSVSWTSAGTADTTGITHLTVDLPPGLTTGGALMYSTPYDYTFDQTVSPDGRHLEATFRGTRVPGRGDFMKVQVSSGAERPSGVIRATVANRDDVDAADNVSTYTVNGPQRPADVPRQPVVTGIGTTTGPGAGGTAVTVTGTGLDDGFVLFGADQGTASHCTATQCTATTPGGSGSVPVTVVTPGGAAGAPGGFVYTGPPPAPPAAPVVTGLNRISGPSQGGTSVSVLGKNLAGGTIAFGDAPAAHVSCGDSFCSSTSPAGSGTVHVTVTTAGGTSATVDADRFTYTGPEVTHTGPAAPSAPGTRRR</sequence>
<evidence type="ECO:0000259" key="3">
    <source>
        <dbReference type="SMART" id="SM00429"/>
    </source>
</evidence>
<dbReference type="Proteomes" id="UP000286746">
    <property type="component" value="Unassembled WGS sequence"/>
</dbReference>
<keyword evidence="5" id="KW-1185">Reference proteome</keyword>
<dbReference type="GO" id="GO:0005975">
    <property type="term" value="P:carbohydrate metabolic process"/>
    <property type="evidence" value="ECO:0007669"/>
    <property type="project" value="UniProtKB-ARBA"/>
</dbReference>
<dbReference type="Gene3D" id="2.60.40.10">
    <property type="entry name" value="Immunoglobulins"/>
    <property type="match status" value="2"/>
</dbReference>
<dbReference type="InterPro" id="IPR002909">
    <property type="entry name" value="IPT_dom"/>
</dbReference>
<keyword evidence="2" id="KW-0732">Signal</keyword>
<dbReference type="InterPro" id="IPR013783">
    <property type="entry name" value="Ig-like_fold"/>
</dbReference>
<dbReference type="RefSeq" id="WP_125057297.1">
    <property type="nucleotide sequence ID" value="NZ_BHZD01000001.1"/>
</dbReference>
<dbReference type="EMBL" id="BHZD01000001">
    <property type="protein sequence ID" value="GCD47110.1"/>
    <property type="molecule type" value="Genomic_DNA"/>
</dbReference>
<feature type="domain" description="IPT/TIG" evidence="3">
    <location>
        <begin position="286"/>
        <end position="367"/>
    </location>
</feature>
<comment type="caution">
    <text evidence="4">The sequence shown here is derived from an EMBL/GenBank/DDBJ whole genome shotgun (WGS) entry which is preliminary data.</text>
</comment>
<reference evidence="4 5" key="1">
    <citation type="submission" date="2018-11" db="EMBL/GenBank/DDBJ databases">
        <title>Whole genome sequence of Streptomyces paromomycinus NBRC 15454(T).</title>
        <authorList>
            <person name="Komaki H."/>
            <person name="Tamura T."/>
        </authorList>
    </citation>
    <scope>NUCLEOTIDE SEQUENCE [LARGE SCALE GENOMIC DNA]</scope>
    <source>
        <strain evidence="4 5">NBRC 15454</strain>
    </source>
</reference>
<feature type="chain" id="PRO_5019006732" description="IPT/TIG domain-containing protein" evidence="2">
    <location>
        <begin position="25"/>
        <end position="387"/>
    </location>
</feature>
<gene>
    <name evidence="4" type="ORF">GKJPGBOP_06867</name>
</gene>
<feature type="region of interest" description="Disordered" evidence="1">
    <location>
        <begin position="366"/>
        <end position="387"/>
    </location>
</feature>
<dbReference type="SUPFAM" id="SSF81296">
    <property type="entry name" value="E set domains"/>
    <property type="match status" value="2"/>
</dbReference>
<evidence type="ECO:0000313" key="4">
    <source>
        <dbReference type="EMBL" id="GCD47110.1"/>
    </source>
</evidence>
<dbReference type="AlphaFoldDB" id="A0A401WCU9"/>
<evidence type="ECO:0000256" key="2">
    <source>
        <dbReference type="SAM" id="SignalP"/>
    </source>
</evidence>
<evidence type="ECO:0000313" key="5">
    <source>
        <dbReference type="Proteomes" id="UP000286746"/>
    </source>
</evidence>
<name>A0A401WCU9_STREY</name>
<feature type="domain" description="IPT/TIG" evidence="3">
    <location>
        <begin position="198"/>
        <end position="277"/>
    </location>
</feature>
<accession>A0A401WCU9</accession>
<feature type="signal peptide" evidence="2">
    <location>
        <begin position="1"/>
        <end position="24"/>
    </location>
</feature>
<dbReference type="Pfam" id="PF01833">
    <property type="entry name" value="TIG"/>
    <property type="match status" value="2"/>
</dbReference>
<evidence type="ECO:0000256" key="1">
    <source>
        <dbReference type="SAM" id="MobiDB-lite"/>
    </source>
</evidence>
<organism evidence="4 5">
    <name type="scientific">Streptomyces paromomycinus</name>
    <name type="common">Streptomyces rimosus subsp. paromomycinus</name>
    <dbReference type="NCBI Taxonomy" id="92743"/>
    <lineage>
        <taxon>Bacteria</taxon>
        <taxon>Bacillati</taxon>
        <taxon>Actinomycetota</taxon>
        <taxon>Actinomycetes</taxon>
        <taxon>Kitasatosporales</taxon>
        <taxon>Streptomycetaceae</taxon>
        <taxon>Streptomyces</taxon>
    </lineage>
</organism>
<dbReference type="SMART" id="SM00429">
    <property type="entry name" value="IPT"/>
    <property type="match status" value="2"/>
</dbReference>
<dbReference type="InterPro" id="IPR014756">
    <property type="entry name" value="Ig_E-set"/>
</dbReference>
<protein>
    <recommendedName>
        <fullName evidence="3">IPT/TIG domain-containing protein</fullName>
    </recommendedName>
</protein>
<proteinExistence type="predicted"/>